<dbReference type="InterPro" id="IPR004843">
    <property type="entry name" value="Calcineurin-like_PHP"/>
</dbReference>
<organism evidence="2 3">
    <name type="scientific">Pseudaquabacterium pictum</name>
    <dbReference type="NCBI Taxonomy" id="2315236"/>
    <lineage>
        <taxon>Bacteria</taxon>
        <taxon>Pseudomonadati</taxon>
        <taxon>Pseudomonadota</taxon>
        <taxon>Betaproteobacteria</taxon>
        <taxon>Burkholderiales</taxon>
        <taxon>Sphaerotilaceae</taxon>
        <taxon>Pseudaquabacterium</taxon>
    </lineage>
</organism>
<dbReference type="Proteomes" id="UP000301751">
    <property type="component" value="Unassembled WGS sequence"/>
</dbReference>
<gene>
    <name evidence="2" type="ORF">AQPW35_52080</name>
</gene>
<reference evidence="3" key="1">
    <citation type="submission" date="2019-03" db="EMBL/GenBank/DDBJ databases">
        <title>Aquabacterium pictum sp.nov., the first bacteriochlorophyll a-containing freshwater bacterium in the genus Aquabacterium of the class Betaproteobacteria.</title>
        <authorList>
            <person name="Hirose S."/>
            <person name="Tank M."/>
            <person name="Hara E."/>
            <person name="Tamaki H."/>
            <person name="Takaichi S."/>
            <person name="Haruta S."/>
            <person name="Hanada S."/>
        </authorList>
    </citation>
    <scope>NUCLEOTIDE SEQUENCE [LARGE SCALE GENOMIC DNA]</scope>
    <source>
        <strain evidence="3">W35</strain>
    </source>
</reference>
<dbReference type="InterPro" id="IPR029052">
    <property type="entry name" value="Metallo-depent_PP-like"/>
</dbReference>
<dbReference type="EMBL" id="BJCL01000025">
    <property type="protein sequence ID" value="GCL66127.1"/>
    <property type="molecule type" value="Genomic_DNA"/>
</dbReference>
<sequence length="267" mass="29769">MKIKILLLSDLHLEFAKFEPKAETVAASDVIVLAGDIAEGLRGTRWAAKAFPPTKPIVYVAGNHEFYGHDWGLMRDLLRQDCAGSNIHLLDNGQVVIGGVRFLGSTLWTDFDLLTRKKDGRLQRAQAMAAAKWGLNDYQCVLHAGKLMEPEDTRHDHEASRRWLAERLAEPHDGPTVVVTHHAPSELSGHPKYRGDELSPCFASEMPDEFFGKAALWVHGHMHNSSDYELGGTRVVCNPRGYPRSRVLGPEVGFENPDFSPTRLLEV</sequence>
<evidence type="ECO:0000259" key="1">
    <source>
        <dbReference type="Pfam" id="PF00149"/>
    </source>
</evidence>
<dbReference type="RefSeq" id="WP_228027329.1">
    <property type="nucleotide sequence ID" value="NZ_BJCL01000025.1"/>
</dbReference>
<dbReference type="SUPFAM" id="SSF56300">
    <property type="entry name" value="Metallo-dependent phosphatases"/>
    <property type="match status" value="1"/>
</dbReference>
<proteinExistence type="predicted"/>
<evidence type="ECO:0000313" key="2">
    <source>
        <dbReference type="EMBL" id="GCL66127.1"/>
    </source>
</evidence>
<dbReference type="GO" id="GO:0016787">
    <property type="term" value="F:hydrolase activity"/>
    <property type="evidence" value="ECO:0007669"/>
    <property type="project" value="InterPro"/>
</dbReference>
<name>A0A480B193_9BURK</name>
<protein>
    <recommendedName>
        <fullName evidence="1">Calcineurin-like phosphoesterase domain-containing protein</fullName>
    </recommendedName>
</protein>
<comment type="caution">
    <text evidence="2">The sequence shown here is derived from an EMBL/GenBank/DDBJ whole genome shotgun (WGS) entry which is preliminary data.</text>
</comment>
<dbReference type="Pfam" id="PF00149">
    <property type="entry name" value="Metallophos"/>
    <property type="match status" value="1"/>
</dbReference>
<dbReference type="PANTHER" id="PTHR37844:SF2">
    <property type="entry name" value="SER_THR PROTEIN PHOSPHATASE SUPERFAMILY (AFU_ORTHOLOGUE AFUA_1G14840)"/>
    <property type="match status" value="1"/>
</dbReference>
<feature type="domain" description="Calcineurin-like phosphoesterase" evidence="1">
    <location>
        <begin position="3"/>
        <end position="224"/>
    </location>
</feature>
<dbReference type="PANTHER" id="PTHR37844">
    <property type="entry name" value="SER/THR PROTEIN PHOSPHATASE SUPERFAMILY (AFU_ORTHOLOGUE AFUA_1G14840)"/>
    <property type="match status" value="1"/>
</dbReference>
<dbReference type="Gene3D" id="3.60.21.10">
    <property type="match status" value="1"/>
</dbReference>
<keyword evidence="3" id="KW-1185">Reference proteome</keyword>
<evidence type="ECO:0000313" key="3">
    <source>
        <dbReference type="Proteomes" id="UP000301751"/>
    </source>
</evidence>
<dbReference type="AlphaFoldDB" id="A0A480B193"/>
<accession>A0A480B193</accession>